<feature type="region of interest" description="Disordered" evidence="1">
    <location>
        <begin position="1"/>
        <end position="25"/>
    </location>
</feature>
<organism evidence="2 3">
    <name type="scientific">Dolichospermum planctonicum CS-1226</name>
    <dbReference type="NCBI Taxonomy" id="3021751"/>
    <lineage>
        <taxon>Bacteria</taxon>
        <taxon>Bacillati</taxon>
        <taxon>Cyanobacteriota</taxon>
        <taxon>Cyanophyceae</taxon>
        <taxon>Nostocales</taxon>
        <taxon>Aphanizomenonaceae</taxon>
        <taxon>Dolichospermum</taxon>
        <taxon>Dolichospermum planctonicum</taxon>
    </lineage>
</organism>
<reference evidence="2 3" key="1">
    <citation type="submission" date="2023-01" db="EMBL/GenBank/DDBJ databases">
        <title>Genomes from the Australian National Cyanobacteria Reference Collection.</title>
        <authorList>
            <person name="Willis A."/>
            <person name="Lee E.M.F."/>
        </authorList>
    </citation>
    <scope>NUCLEOTIDE SEQUENCE [LARGE SCALE GENOMIC DNA]</scope>
    <source>
        <strain evidence="2 3">CS-1226</strain>
    </source>
</reference>
<gene>
    <name evidence="2" type="ORF">PN451_13970</name>
</gene>
<keyword evidence="3" id="KW-1185">Reference proteome</keyword>
<protein>
    <submittedName>
        <fullName evidence="2">Uncharacterized protein</fullName>
    </submittedName>
</protein>
<evidence type="ECO:0000313" key="2">
    <source>
        <dbReference type="EMBL" id="MDB9536917.1"/>
    </source>
</evidence>
<dbReference type="EMBL" id="JAQMUC010000078">
    <property type="protein sequence ID" value="MDB9536917.1"/>
    <property type="molecule type" value="Genomic_DNA"/>
</dbReference>
<dbReference type="Proteomes" id="UP001211249">
    <property type="component" value="Unassembled WGS sequence"/>
</dbReference>
<name>A0ABT5AJQ5_9CYAN</name>
<comment type="caution">
    <text evidence="2">The sequence shown here is derived from an EMBL/GenBank/DDBJ whole genome shotgun (WGS) entry which is preliminary data.</text>
</comment>
<evidence type="ECO:0000313" key="3">
    <source>
        <dbReference type="Proteomes" id="UP001211249"/>
    </source>
</evidence>
<evidence type="ECO:0000256" key="1">
    <source>
        <dbReference type="SAM" id="MobiDB-lite"/>
    </source>
</evidence>
<sequence length="62" mass="6967">MPYQGGNTNNHINQPNGVPTTFFYTSDSETEDFPSSYEILVLKAEDKSQTCSKLGVGFLYHF</sequence>
<proteinExistence type="predicted"/>
<accession>A0ABT5AJQ5</accession>
<dbReference type="RefSeq" id="WP_271796745.1">
    <property type="nucleotide sequence ID" value="NZ_JAQMUC010000078.1"/>
</dbReference>